<protein>
    <submittedName>
        <fullName evidence="2">Uncharacterized protein</fullName>
    </submittedName>
</protein>
<dbReference type="AlphaFoldDB" id="A0A392TKV4"/>
<reference evidence="2 3" key="1">
    <citation type="journal article" date="2018" name="Front. Plant Sci.">
        <title>Red Clover (Trifolium pratense) and Zigzag Clover (T. medium) - A Picture of Genomic Similarities and Differences.</title>
        <authorList>
            <person name="Dluhosova J."/>
            <person name="Istvanek J."/>
            <person name="Nedelnik J."/>
            <person name="Repkova J."/>
        </authorList>
    </citation>
    <scope>NUCLEOTIDE SEQUENCE [LARGE SCALE GENOMIC DNA]</scope>
    <source>
        <strain evidence="3">cv. 10/8</strain>
        <tissue evidence="2">Leaf</tissue>
    </source>
</reference>
<feature type="region of interest" description="Disordered" evidence="1">
    <location>
        <begin position="16"/>
        <end position="44"/>
    </location>
</feature>
<sequence>MTTWRASVLDWRRAVDSGVEHSPHKRRARLNVEHSPLRRRARAN</sequence>
<organism evidence="2 3">
    <name type="scientific">Trifolium medium</name>
    <dbReference type="NCBI Taxonomy" id="97028"/>
    <lineage>
        <taxon>Eukaryota</taxon>
        <taxon>Viridiplantae</taxon>
        <taxon>Streptophyta</taxon>
        <taxon>Embryophyta</taxon>
        <taxon>Tracheophyta</taxon>
        <taxon>Spermatophyta</taxon>
        <taxon>Magnoliopsida</taxon>
        <taxon>eudicotyledons</taxon>
        <taxon>Gunneridae</taxon>
        <taxon>Pentapetalae</taxon>
        <taxon>rosids</taxon>
        <taxon>fabids</taxon>
        <taxon>Fabales</taxon>
        <taxon>Fabaceae</taxon>
        <taxon>Papilionoideae</taxon>
        <taxon>50 kb inversion clade</taxon>
        <taxon>NPAAA clade</taxon>
        <taxon>Hologalegina</taxon>
        <taxon>IRL clade</taxon>
        <taxon>Trifolieae</taxon>
        <taxon>Trifolium</taxon>
    </lineage>
</organism>
<evidence type="ECO:0000313" key="3">
    <source>
        <dbReference type="Proteomes" id="UP000265520"/>
    </source>
</evidence>
<comment type="caution">
    <text evidence="2">The sequence shown here is derived from an EMBL/GenBank/DDBJ whole genome shotgun (WGS) entry which is preliminary data.</text>
</comment>
<name>A0A392TKV4_9FABA</name>
<proteinExistence type="predicted"/>
<evidence type="ECO:0000256" key="1">
    <source>
        <dbReference type="SAM" id="MobiDB-lite"/>
    </source>
</evidence>
<accession>A0A392TKV4</accession>
<feature type="non-terminal residue" evidence="2">
    <location>
        <position position="44"/>
    </location>
</feature>
<keyword evidence="3" id="KW-1185">Reference proteome</keyword>
<evidence type="ECO:0000313" key="2">
    <source>
        <dbReference type="EMBL" id="MCI61578.1"/>
    </source>
</evidence>
<dbReference type="Proteomes" id="UP000265520">
    <property type="component" value="Unassembled WGS sequence"/>
</dbReference>
<dbReference type="EMBL" id="LXQA010602305">
    <property type="protein sequence ID" value="MCI61578.1"/>
    <property type="molecule type" value="Genomic_DNA"/>
</dbReference>